<dbReference type="EMBL" id="RCML01001509">
    <property type="protein sequence ID" value="KAG2962087.1"/>
    <property type="molecule type" value="Genomic_DNA"/>
</dbReference>
<name>A0A8T1EUH5_9STRA</name>
<evidence type="ECO:0000313" key="3">
    <source>
        <dbReference type="EMBL" id="KAG2892204.1"/>
    </source>
</evidence>
<dbReference type="EMBL" id="RCMV01001724">
    <property type="protein sequence ID" value="KAG3207334.1"/>
    <property type="molecule type" value="Genomic_DNA"/>
</dbReference>
<dbReference type="EMBL" id="RCMG01001462">
    <property type="protein sequence ID" value="KAG2826761.1"/>
    <property type="molecule type" value="Genomic_DNA"/>
</dbReference>
<organism evidence="4 6">
    <name type="scientific">Phytophthora cactorum</name>
    <dbReference type="NCBI Taxonomy" id="29920"/>
    <lineage>
        <taxon>Eukaryota</taxon>
        <taxon>Sar</taxon>
        <taxon>Stramenopiles</taxon>
        <taxon>Oomycota</taxon>
        <taxon>Peronosporomycetes</taxon>
        <taxon>Peronosporales</taxon>
        <taxon>Peronosporaceae</taxon>
        <taxon>Phytophthora</taxon>
    </lineage>
</organism>
<dbReference type="Proteomes" id="UP000697107">
    <property type="component" value="Unassembled WGS sequence"/>
</dbReference>
<dbReference type="Proteomes" id="UP000774804">
    <property type="component" value="Unassembled WGS sequence"/>
</dbReference>
<evidence type="ECO:0000313" key="2">
    <source>
        <dbReference type="EMBL" id="KAG2883725.1"/>
    </source>
</evidence>
<comment type="caution">
    <text evidence="4">The sequence shown here is derived from an EMBL/GenBank/DDBJ whole genome shotgun (WGS) entry which is preliminary data.</text>
</comment>
<accession>A0A8T1EUH5</accession>
<dbReference type="AlphaFoldDB" id="A0A8T1EUH5"/>
<gene>
    <name evidence="1" type="ORF">PC113_g21720</name>
    <name evidence="2" type="ORF">PC115_g21541</name>
    <name evidence="3" type="ORF">PC117_g24053</name>
    <name evidence="4" type="ORF">PC118_g21611</name>
    <name evidence="5" type="ORF">PC129_g21454</name>
</gene>
<dbReference type="Proteomes" id="UP000736787">
    <property type="component" value="Unassembled WGS sequence"/>
</dbReference>
<sequence>MDDVRDLLTRMRNTGVQLSDNDAVAELILGFNQESPKNVSSLSRGASNGLYAQDQPIQLSATDNCGHGSIWSRSAYTVLAD</sequence>
<dbReference type="Proteomes" id="UP000760860">
    <property type="component" value="Unassembled WGS sequence"/>
</dbReference>
<dbReference type="EMBL" id="RCMK01001545">
    <property type="protein sequence ID" value="KAG2892204.1"/>
    <property type="molecule type" value="Genomic_DNA"/>
</dbReference>
<evidence type="ECO:0000313" key="5">
    <source>
        <dbReference type="EMBL" id="KAG3207334.1"/>
    </source>
</evidence>
<dbReference type="Proteomes" id="UP000735874">
    <property type="component" value="Unassembled WGS sequence"/>
</dbReference>
<evidence type="ECO:0000313" key="6">
    <source>
        <dbReference type="Proteomes" id="UP000697107"/>
    </source>
</evidence>
<dbReference type="EMBL" id="RCMI01001550">
    <property type="protein sequence ID" value="KAG2883725.1"/>
    <property type="molecule type" value="Genomic_DNA"/>
</dbReference>
<evidence type="ECO:0000313" key="4">
    <source>
        <dbReference type="EMBL" id="KAG2962087.1"/>
    </source>
</evidence>
<protein>
    <submittedName>
        <fullName evidence="4">Uncharacterized protein</fullName>
    </submittedName>
</protein>
<reference evidence="4" key="1">
    <citation type="submission" date="2018-10" db="EMBL/GenBank/DDBJ databases">
        <title>Effector identification in a new, highly contiguous assembly of the strawberry crown rot pathogen Phytophthora cactorum.</title>
        <authorList>
            <person name="Armitage A.D."/>
            <person name="Nellist C.F."/>
            <person name="Bates H."/>
            <person name="Vickerstaff R.J."/>
            <person name="Harrison R.J."/>
        </authorList>
    </citation>
    <scope>NUCLEOTIDE SEQUENCE</scope>
    <source>
        <strain evidence="1">15-7</strain>
        <strain evidence="2">4032</strain>
        <strain evidence="3">4040</strain>
        <strain evidence="4">P415</strain>
        <strain evidence="5">P421</strain>
    </source>
</reference>
<proteinExistence type="predicted"/>
<evidence type="ECO:0000313" key="1">
    <source>
        <dbReference type="EMBL" id="KAG2826761.1"/>
    </source>
</evidence>